<dbReference type="Proteomes" id="UP001614394">
    <property type="component" value="Unassembled WGS sequence"/>
</dbReference>
<accession>A0ABW8CFJ0</accession>
<gene>
    <name evidence="1" type="ORF">ACIGXA_26845</name>
</gene>
<reference evidence="1 2" key="1">
    <citation type="submission" date="2024-10" db="EMBL/GenBank/DDBJ databases">
        <title>The Natural Products Discovery Center: Release of the First 8490 Sequenced Strains for Exploring Actinobacteria Biosynthetic Diversity.</title>
        <authorList>
            <person name="Kalkreuter E."/>
            <person name="Kautsar S.A."/>
            <person name="Yang D."/>
            <person name="Bader C.D."/>
            <person name="Teijaro C.N."/>
            <person name="Fluegel L."/>
            <person name="Davis C.M."/>
            <person name="Simpson J.R."/>
            <person name="Lauterbach L."/>
            <person name="Steele A.D."/>
            <person name="Gui C."/>
            <person name="Meng S."/>
            <person name="Li G."/>
            <person name="Viehrig K."/>
            <person name="Ye F."/>
            <person name="Su P."/>
            <person name="Kiefer A.F."/>
            <person name="Nichols A."/>
            <person name="Cepeda A.J."/>
            <person name="Yan W."/>
            <person name="Fan B."/>
            <person name="Jiang Y."/>
            <person name="Adhikari A."/>
            <person name="Zheng C.-J."/>
            <person name="Schuster L."/>
            <person name="Cowan T.M."/>
            <person name="Smanski M.J."/>
            <person name="Chevrette M.G."/>
            <person name="De Carvalho L.P.S."/>
            <person name="Shen B."/>
        </authorList>
    </citation>
    <scope>NUCLEOTIDE SEQUENCE [LARGE SCALE GENOMIC DNA]</scope>
    <source>
        <strain evidence="1 2">NPDC053399</strain>
    </source>
</reference>
<name>A0ABW8CFJ0_9ACTN</name>
<comment type="caution">
    <text evidence="1">The sequence shown here is derived from an EMBL/GenBank/DDBJ whole genome shotgun (WGS) entry which is preliminary data.</text>
</comment>
<dbReference type="EMBL" id="JBITYG010000008">
    <property type="protein sequence ID" value="MFI9104141.1"/>
    <property type="molecule type" value="Genomic_DNA"/>
</dbReference>
<proteinExistence type="predicted"/>
<evidence type="ECO:0000313" key="2">
    <source>
        <dbReference type="Proteomes" id="UP001614394"/>
    </source>
</evidence>
<protein>
    <submittedName>
        <fullName evidence="1">Uncharacterized protein</fullName>
    </submittedName>
</protein>
<sequence length="391" mass="43504">MEQQPFRAGELSLGWPAELVTAELARLMDLAPVATVRTDGSGPLDAHRWCKEVEHFLREAFHGDAPVQEWDAVRSAAGGDHADLSSGREIAWLRDLRTLIEELPGPRPRPVYWTQRRGSSAPRIFGLRETARAFAEVVGALEEAGYLVWAFGQACVDQPRPGVLGEDPADAVHDALGRTGLWPPAAHHTTYTRDDLADVIEFLAHHVRRPTRSYRHDYADCGRHFDGFEPVRGLQLYRVRINDVLRLSDLGLELNESGLLEQAAPVGLGSLVDDSLAGPSVHTADADELRHAVEQFRARDASALDMRHAVIALSGILERRRALVSEKMLSKDAGELFRIANGYGIRHQKADQKADYDPRLYLEWTFYLFLGAIHLTDRIIAGQERPGPGEE</sequence>
<evidence type="ECO:0000313" key="1">
    <source>
        <dbReference type="EMBL" id="MFI9104141.1"/>
    </source>
</evidence>
<organism evidence="1 2">
    <name type="scientific">Streptomyces fildesensis</name>
    <dbReference type="NCBI Taxonomy" id="375757"/>
    <lineage>
        <taxon>Bacteria</taxon>
        <taxon>Bacillati</taxon>
        <taxon>Actinomycetota</taxon>
        <taxon>Actinomycetes</taxon>
        <taxon>Kitasatosporales</taxon>
        <taxon>Streptomycetaceae</taxon>
        <taxon>Streptomyces</taxon>
    </lineage>
</organism>
<dbReference type="RefSeq" id="WP_399654058.1">
    <property type="nucleotide sequence ID" value="NZ_JBITYG010000008.1"/>
</dbReference>
<keyword evidence="2" id="KW-1185">Reference proteome</keyword>